<dbReference type="SFLD" id="SFLDF00275">
    <property type="entry name" value="adenosine_C2_methyltransferase"/>
    <property type="match status" value="1"/>
</dbReference>
<dbReference type="AlphaFoldDB" id="A0A2H0V9A9"/>
<feature type="binding site" evidence="12">
    <location>
        <begin position="228"/>
        <end position="230"/>
    </location>
    <ligand>
        <name>S-adenosyl-L-methionine</name>
        <dbReference type="ChEBI" id="CHEBI:59789"/>
    </ligand>
</feature>
<dbReference type="GO" id="GO:0030488">
    <property type="term" value="P:tRNA methylation"/>
    <property type="evidence" value="ECO:0007669"/>
    <property type="project" value="UniProtKB-UniRule"/>
</dbReference>
<dbReference type="InterPro" id="IPR004383">
    <property type="entry name" value="rRNA_lsu_MTrfase_RlmN/Cfr"/>
</dbReference>
<dbReference type="GO" id="GO:0070475">
    <property type="term" value="P:rRNA base methylation"/>
    <property type="evidence" value="ECO:0007669"/>
    <property type="project" value="UniProtKB-UniRule"/>
</dbReference>
<comment type="cofactor">
    <cofactor evidence="12">
        <name>[4Fe-4S] cluster</name>
        <dbReference type="ChEBI" id="CHEBI:49883"/>
    </cofactor>
    <text evidence="12">Binds 1 [4Fe-4S] cluster. The cluster is coordinated with 3 cysteines and an exchangeable S-adenosyl-L-methionine.</text>
</comment>
<evidence type="ECO:0000256" key="4">
    <source>
        <dbReference type="ARBA" id="ARBA00022552"/>
    </source>
</evidence>
<keyword evidence="10 12" id="KW-0408">Iron</keyword>
<dbReference type="PANTHER" id="PTHR30544">
    <property type="entry name" value="23S RRNA METHYLTRANSFERASE"/>
    <property type="match status" value="1"/>
</dbReference>
<keyword evidence="3 12" id="KW-0963">Cytoplasm</keyword>
<keyword evidence="11 12" id="KW-0411">Iron-sulfur</keyword>
<protein>
    <recommendedName>
        <fullName evidence="12">Probable dual-specificity RNA methyltransferase RlmN</fullName>
        <ecNumber evidence="12">2.1.1.192</ecNumber>
    </recommendedName>
    <alternativeName>
        <fullName evidence="12">23S rRNA (adenine(2503)-C(2))-methyltransferase</fullName>
    </alternativeName>
    <alternativeName>
        <fullName evidence="12">23S rRNA m2A2503 methyltransferase</fullName>
    </alternativeName>
    <alternativeName>
        <fullName evidence="12">Ribosomal RNA large subunit methyltransferase N</fullName>
    </alternativeName>
    <alternativeName>
        <fullName evidence="12">tRNA (adenine(37)-C(2))-methyltransferase</fullName>
    </alternativeName>
    <alternativeName>
        <fullName evidence="12">tRNA m2A37 methyltransferase</fullName>
    </alternativeName>
</protein>
<evidence type="ECO:0000256" key="2">
    <source>
        <dbReference type="ARBA" id="ARBA00022485"/>
    </source>
</evidence>
<evidence type="ECO:0000256" key="10">
    <source>
        <dbReference type="ARBA" id="ARBA00023004"/>
    </source>
</evidence>
<feature type="binding site" evidence="12">
    <location>
        <position position="304"/>
    </location>
    <ligand>
        <name>S-adenosyl-L-methionine</name>
        <dbReference type="ChEBI" id="CHEBI:59789"/>
    </ligand>
</feature>
<dbReference type="InterPro" id="IPR040072">
    <property type="entry name" value="Methyltransferase_A"/>
</dbReference>
<keyword evidence="8 12" id="KW-0819">tRNA processing</keyword>
<evidence type="ECO:0000256" key="9">
    <source>
        <dbReference type="ARBA" id="ARBA00022723"/>
    </source>
</evidence>
<keyword evidence="12" id="KW-1015">Disulfide bond</keyword>
<dbReference type="FunFam" id="3.20.20.70:FF:000014">
    <property type="entry name" value="Probable dual-specificity RNA methyltransferase RlmN"/>
    <property type="match status" value="1"/>
</dbReference>
<comment type="caution">
    <text evidence="14">The sequence shown here is derived from an EMBL/GenBank/DDBJ whole genome shotgun (WGS) entry which is preliminary data.</text>
</comment>
<dbReference type="InterPro" id="IPR007197">
    <property type="entry name" value="rSAM"/>
</dbReference>
<feature type="binding site" evidence="12">
    <location>
        <position position="123"/>
    </location>
    <ligand>
        <name>[4Fe-4S] cluster</name>
        <dbReference type="ChEBI" id="CHEBI:49883"/>
        <note>4Fe-4S-S-AdoMet</note>
    </ligand>
</feature>
<evidence type="ECO:0000256" key="7">
    <source>
        <dbReference type="ARBA" id="ARBA00022691"/>
    </source>
</evidence>
<proteinExistence type="inferred from homology"/>
<feature type="active site" description="S-methylcysteine intermediate" evidence="12">
    <location>
        <position position="346"/>
    </location>
</feature>
<dbReference type="Gene3D" id="3.20.20.70">
    <property type="entry name" value="Aldolase class I"/>
    <property type="match status" value="1"/>
</dbReference>
<keyword evidence="7 12" id="KW-0949">S-adenosyl-L-methionine</keyword>
<dbReference type="InterPro" id="IPR013785">
    <property type="entry name" value="Aldolase_TIM"/>
</dbReference>
<keyword evidence="5 12" id="KW-0489">Methyltransferase</keyword>
<reference evidence="15" key="1">
    <citation type="submission" date="2017-09" db="EMBL/GenBank/DDBJ databases">
        <title>Depth-based differentiation of microbial function through sediment-hosted aquifers and enrichment of novel symbionts in the deep terrestrial subsurface.</title>
        <authorList>
            <person name="Probst A.J."/>
            <person name="Ladd B."/>
            <person name="Jarett J.K."/>
            <person name="Geller-Mcgrath D.E."/>
            <person name="Sieber C.M.K."/>
            <person name="Emerson J.B."/>
            <person name="Anantharaman K."/>
            <person name="Thomas B.C."/>
            <person name="Malmstrom R."/>
            <person name="Stieglmeier M."/>
            <person name="Klingl A."/>
            <person name="Woyke T."/>
            <person name="Ryan C.M."/>
            <person name="Banfield J.F."/>
        </authorList>
    </citation>
    <scope>NUCLEOTIDE SEQUENCE [LARGE SCALE GENOMIC DNA]</scope>
</reference>
<dbReference type="Pfam" id="PF21016">
    <property type="entry name" value="RlmN_N"/>
    <property type="match status" value="1"/>
</dbReference>
<evidence type="ECO:0000256" key="6">
    <source>
        <dbReference type="ARBA" id="ARBA00022679"/>
    </source>
</evidence>
<comment type="similarity">
    <text evidence="12">Belongs to the radical SAM superfamily. RlmN family.</text>
</comment>
<evidence type="ECO:0000256" key="1">
    <source>
        <dbReference type="ARBA" id="ARBA00004496"/>
    </source>
</evidence>
<dbReference type="GO" id="GO:0019843">
    <property type="term" value="F:rRNA binding"/>
    <property type="evidence" value="ECO:0007669"/>
    <property type="project" value="UniProtKB-UniRule"/>
</dbReference>
<comment type="function">
    <text evidence="12">Specifically methylates position 2 of adenine 2503 in 23S rRNA and position 2 of adenine 37 in tRNAs.</text>
</comment>
<feature type="binding site" evidence="12">
    <location>
        <begin position="173"/>
        <end position="174"/>
    </location>
    <ligand>
        <name>S-adenosyl-L-methionine</name>
        <dbReference type="ChEBI" id="CHEBI:59789"/>
    </ligand>
</feature>
<evidence type="ECO:0000313" key="15">
    <source>
        <dbReference type="Proteomes" id="UP000229972"/>
    </source>
</evidence>
<dbReference type="Proteomes" id="UP000229972">
    <property type="component" value="Unassembled WGS sequence"/>
</dbReference>
<comment type="subcellular location">
    <subcellularLocation>
        <location evidence="1 12">Cytoplasm</location>
    </subcellularLocation>
</comment>
<evidence type="ECO:0000256" key="12">
    <source>
        <dbReference type="HAMAP-Rule" id="MF_01849"/>
    </source>
</evidence>
<dbReference type="EMBL" id="PFAL01000013">
    <property type="protein sequence ID" value="PIR95653.1"/>
    <property type="molecule type" value="Genomic_DNA"/>
</dbReference>
<feature type="binding site" evidence="12">
    <location>
        <position position="120"/>
    </location>
    <ligand>
        <name>[4Fe-4S] cluster</name>
        <dbReference type="ChEBI" id="CHEBI:49883"/>
        <note>4Fe-4S-S-AdoMet</note>
    </ligand>
</feature>
<evidence type="ECO:0000256" key="8">
    <source>
        <dbReference type="ARBA" id="ARBA00022694"/>
    </source>
</evidence>
<dbReference type="GO" id="GO:0070040">
    <property type="term" value="F:rRNA (adenine(2503)-C2-)-methyltransferase activity"/>
    <property type="evidence" value="ECO:0007669"/>
    <property type="project" value="UniProtKB-UniRule"/>
</dbReference>
<dbReference type="GO" id="GO:0046872">
    <property type="term" value="F:metal ion binding"/>
    <property type="evidence" value="ECO:0007669"/>
    <property type="project" value="UniProtKB-KW"/>
</dbReference>
<dbReference type="GO" id="GO:0051539">
    <property type="term" value="F:4 iron, 4 sulfur cluster binding"/>
    <property type="evidence" value="ECO:0007669"/>
    <property type="project" value="UniProtKB-UniRule"/>
</dbReference>
<dbReference type="PIRSF" id="PIRSF006004">
    <property type="entry name" value="CHP00048"/>
    <property type="match status" value="1"/>
</dbReference>
<dbReference type="PANTHER" id="PTHR30544:SF5">
    <property type="entry name" value="RADICAL SAM CORE DOMAIN-CONTAINING PROTEIN"/>
    <property type="match status" value="1"/>
</dbReference>
<dbReference type="PROSITE" id="PS51918">
    <property type="entry name" value="RADICAL_SAM"/>
    <property type="match status" value="1"/>
</dbReference>
<dbReference type="Pfam" id="PF04055">
    <property type="entry name" value="Radical_SAM"/>
    <property type="match status" value="1"/>
</dbReference>
<comment type="catalytic activity">
    <reaction evidence="12">
        <text>adenosine(37) in tRNA + 2 reduced [2Fe-2S]-[ferredoxin] + 2 S-adenosyl-L-methionine = 2-methyladenosine(37) in tRNA + 5'-deoxyadenosine + L-methionine + 2 oxidized [2Fe-2S]-[ferredoxin] + S-adenosyl-L-homocysteine</text>
        <dbReference type="Rhea" id="RHEA:43332"/>
        <dbReference type="Rhea" id="RHEA-COMP:10000"/>
        <dbReference type="Rhea" id="RHEA-COMP:10001"/>
        <dbReference type="Rhea" id="RHEA-COMP:10162"/>
        <dbReference type="Rhea" id="RHEA-COMP:10485"/>
        <dbReference type="ChEBI" id="CHEBI:17319"/>
        <dbReference type="ChEBI" id="CHEBI:33737"/>
        <dbReference type="ChEBI" id="CHEBI:33738"/>
        <dbReference type="ChEBI" id="CHEBI:57844"/>
        <dbReference type="ChEBI" id="CHEBI:57856"/>
        <dbReference type="ChEBI" id="CHEBI:59789"/>
        <dbReference type="ChEBI" id="CHEBI:74411"/>
        <dbReference type="ChEBI" id="CHEBI:74497"/>
        <dbReference type="EC" id="2.1.1.192"/>
    </reaction>
</comment>
<dbReference type="SFLD" id="SFLDS00029">
    <property type="entry name" value="Radical_SAM"/>
    <property type="match status" value="1"/>
</dbReference>
<feature type="binding site" evidence="12">
    <location>
        <position position="116"/>
    </location>
    <ligand>
        <name>[4Fe-4S] cluster</name>
        <dbReference type="ChEBI" id="CHEBI:49883"/>
        <note>4Fe-4S-S-AdoMet</note>
    </ligand>
</feature>
<dbReference type="GO" id="GO:0000049">
    <property type="term" value="F:tRNA binding"/>
    <property type="evidence" value="ECO:0007669"/>
    <property type="project" value="UniProtKB-UniRule"/>
</dbReference>
<dbReference type="NCBIfam" id="TIGR00048">
    <property type="entry name" value="rRNA_mod_RlmN"/>
    <property type="match status" value="1"/>
</dbReference>
<evidence type="ECO:0000313" key="14">
    <source>
        <dbReference type="EMBL" id="PIR95653.1"/>
    </source>
</evidence>
<dbReference type="GO" id="GO:0005737">
    <property type="term" value="C:cytoplasm"/>
    <property type="evidence" value="ECO:0007669"/>
    <property type="project" value="UniProtKB-SubCell"/>
</dbReference>
<keyword evidence="6 12" id="KW-0808">Transferase</keyword>
<dbReference type="EC" id="2.1.1.192" evidence="12"/>
<keyword evidence="9 12" id="KW-0479">Metal-binding</keyword>
<dbReference type="HAMAP" id="MF_01849">
    <property type="entry name" value="RNA_methyltr_RlmN"/>
    <property type="match status" value="1"/>
</dbReference>
<evidence type="ECO:0000259" key="13">
    <source>
        <dbReference type="PROSITE" id="PS51918"/>
    </source>
</evidence>
<comment type="catalytic activity">
    <reaction evidence="12">
        <text>adenosine(2503) in 23S rRNA + 2 reduced [2Fe-2S]-[ferredoxin] + 2 S-adenosyl-L-methionine = 2-methyladenosine(2503) in 23S rRNA + 5'-deoxyadenosine + L-methionine + 2 oxidized [2Fe-2S]-[ferredoxin] + S-adenosyl-L-homocysteine</text>
        <dbReference type="Rhea" id="RHEA:42916"/>
        <dbReference type="Rhea" id="RHEA-COMP:10000"/>
        <dbReference type="Rhea" id="RHEA-COMP:10001"/>
        <dbReference type="Rhea" id="RHEA-COMP:10152"/>
        <dbReference type="Rhea" id="RHEA-COMP:10282"/>
        <dbReference type="ChEBI" id="CHEBI:17319"/>
        <dbReference type="ChEBI" id="CHEBI:33737"/>
        <dbReference type="ChEBI" id="CHEBI:33738"/>
        <dbReference type="ChEBI" id="CHEBI:57844"/>
        <dbReference type="ChEBI" id="CHEBI:57856"/>
        <dbReference type="ChEBI" id="CHEBI:59789"/>
        <dbReference type="ChEBI" id="CHEBI:74411"/>
        <dbReference type="ChEBI" id="CHEBI:74497"/>
        <dbReference type="EC" id="2.1.1.192"/>
    </reaction>
</comment>
<dbReference type="InterPro" id="IPR027492">
    <property type="entry name" value="RNA_MTrfase_RlmN"/>
</dbReference>
<evidence type="ECO:0000256" key="5">
    <source>
        <dbReference type="ARBA" id="ARBA00022603"/>
    </source>
</evidence>
<dbReference type="SFLD" id="SFLDG01062">
    <property type="entry name" value="methyltransferase_(Class_A)"/>
    <property type="match status" value="1"/>
</dbReference>
<keyword evidence="2 12" id="KW-0004">4Fe-4S</keyword>
<evidence type="ECO:0000256" key="11">
    <source>
        <dbReference type="ARBA" id="ARBA00023014"/>
    </source>
</evidence>
<sequence length="355" mass="39739">MNLSNLSKVLANEPKYRYAQVNKFLWQDYISNWDEASNLPKTLRDRLQEECPLEIDAEILQSSSGNSSDKAIITLEDGQEIETVLIRQKGKSSASVRSTAEKIGRNTVCVSSQAGCPLRCSFCATGQAGFRRNLKAEEIVMQVLFWARYLKLEAKGLVDKTEKIDNIVFMGMGEPFLNYAEFIKAVKSLNNPETLNIGARRMSVSTAGITEGIKRLAGEKIQINLAISLHATTDDKRRQIMPVANKYSLKDIFKAVDNYITKTGRRVMFEYLMIKGVNDSEEDAYELANLMSQPLYLVNLIPYNEAGGKFQSSDRERIDDFKQVLDDNGVAATVRLSFGSDIDAACGQLRGKRSK</sequence>
<feature type="binding site" evidence="12">
    <location>
        <position position="205"/>
    </location>
    <ligand>
        <name>S-adenosyl-L-methionine</name>
        <dbReference type="ChEBI" id="CHEBI:59789"/>
    </ligand>
</feature>
<feature type="domain" description="Radical SAM core" evidence="13">
    <location>
        <begin position="102"/>
        <end position="341"/>
    </location>
</feature>
<feature type="disulfide bond" description="(transient)" evidence="12">
    <location>
        <begin position="109"/>
        <end position="346"/>
    </location>
</feature>
<dbReference type="Gene3D" id="1.10.150.530">
    <property type="match status" value="1"/>
</dbReference>
<dbReference type="InterPro" id="IPR048641">
    <property type="entry name" value="RlmN_N"/>
</dbReference>
<comment type="miscellaneous">
    <text evidence="12">Reaction proceeds by a ping-pong mechanism involving intermediate methylation of a conserved cysteine residue.</text>
</comment>
<accession>A0A2H0V9A9</accession>
<name>A0A2H0V9A9_9BACT</name>
<dbReference type="GO" id="GO:0002935">
    <property type="term" value="F:tRNA (adenine(37)-C2)-methyltransferase activity"/>
    <property type="evidence" value="ECO:0007669"/>
    <property type="project" value="UniProtKB-UniRule"/>
</dbReference>
<dbReference type="CDD" id="cd01335">
    <property type="entry name" value="Radical_SAM"/>
    <property type="match status" value="1"/>
</dbReference>
<dbReference type="SUPFAM" id="SSF102114">
    <property type="entry name" value="Radical SAM enzymes"/>
    <property type="match status" value="1"/>
</dbReference>
<keyword evidence="4 12" id="KW-0698">rRNA processing</keyword>
<dbReference type="InterPro" id="IPR058240">
    <property type="entry name" value="rSAM_sf"/>
</dbReference>
<feature type="active site" description="Proton acceptor" evidence="12">
    <location>
        <position position="82"/>
    </location>
</feature>
<organism evidence="14 15">
    <name type="scientific">Candidatus Falkowbacteria bacterium CG10_big_fil_rev_8_21_14_0_10_37_18</name>
    <dbReference type="NCBI Taxonomy" id="1974562"/>
    <lineage>
        <taxon>Bacteria</taxon>
        <taxon>Candidatus Falkowiibacteriota</taxon>
    </lineage>
</organism>
<evidence type="ECO:0000256" key="3">
    <source>
        <dbReference type="ARBA" id="ARBA00022490"/>
    </source>
</evidence>
<gene>
    <name evidence="12 14" type="primary">rlmN</name>
    <name evidence="14" type="ORF">COT93_01320</name>
</gene>